<sequence length="63" mass="6735">MAVEVYAAAAIKDASKQYHIRGQHLISRKSSQVTISFTQESPNTLGDVRAPSPHILTANAGLS</sequence>
<dbReference type="AlphaFoldDB" id="K3YYY0"/>
<reference evidence="2" key="1">
    <citation type="journal article" date="2012" name="Nat. Biotechnol.">
        <title>Reference genome sequence of the model plant Setaria.</title>
        <authorList>
            <person name="Bennetzen J.L."/>
            <person name="Schmutz J."/>
            <person name="Wang H."/>
            <person name="Percifield R."/>
            <person name="Hawkins J."/>
            <person name="Pontaroli A.C."/>
            <person name="Estep M."/>
            <person name="Feng L."/>
            <person name="Vaughn J.N."/>
            <person name="Grimwood J."/>
            <person name="Jenkins J."/>
            <person name="Barry K."/>
            <person name="Lindquist E."/>
            <person name="Hellsten U."/>
            <person name="Deshpande S."/>
            <person name="Wang X."/>
            <person name="Wu X."/>
            <person name="Mitros T."/>
            <person name="Triplett J."/>
            <person name="Yang X."/>
            <person name="Ye C.Y."/>
            <person name="Mauro-Herrera M."/>
            <person name="Wang L."/>
            <person name="Li P."/>
            <person name="Sharma M."/>
            <person name="Sharma R."/>
            <person name="Ronald P.C."/>
            <person name="Panaud O."/>
            <person name="Kellogg E.A."/>
            <person name="Brutnell T.P."/>
            <person name="Doust A.N."/>
            <person name="Tuskan G.A."/>
            <person name="Rokhsar D."/>
            <person name="Devos K.M."/>
        </authorList>
    </citation>
    <scope>NUCLEOTIDE SEQUENCE [LARGE SCALE GENOMIC DNA]</scope>
    <source>
        <strain evidence="2">cv. Yugu1</strain>
    </source>
</reference>
<accession>K3YYY0</accession>
<evidence type="ECO:0000313" key="2">
    <source>
        <dbReference type="Proteomes" id="UP000004995"/>
    </source>
</evidence>
<protein>
    <submittedName>
        <fullName evidence="1">Uncharacterized protein</fullName>
    </submittedName>
</protein>
<evidence type="ECO:0000313" key="1">
    <source>
        <dbReference type="EnsemblPlants" id="KQL28789"/>
    </source>
</evidence>
<dbReference type="Proteomes" id="UP000004995">
    <property type="component" value="Unassembled WGS sequence"/>
</dbReference>
<dbReference type="InParanoid" id="K3YYY0"/>
<dbReference type="EMBL" id="AGNK02000128">
    <property type="status" value="NOT_ANNOTATED_CDS"/>
    <property type="molecule type" value="Genomic_DNA"/>
</dbReference>
<dbReference type="EnsemblPlants" id="KQL28789">
    <property type="protein sequence ID" value="KQL28789"/>
    <property type="gene ID" value="SETIT_019486mg"/>
</dbReference>
<dbReference type="Gramene" id="KQL28789">
    <property type="protein sequence ID" value="KQL28789"/>
    <property type="gene ID" value="SETIT_019486mg"/>
</dbReference>
<reference evidence="1" key="2">
    <citation type="submission" date="2018-08" db="UniProtKB">
        <authorList>
            <consortium name="EnsemblPlants"/>
        </authorList>
    </citation>
    <scope>IDENTIFICATION</scope>
    <source>
        <strain evidence="1">Yugu1</strain>
    </source>
</reference>
<proteinExistence type="predicted"/>
<name>K3YYY0_SETIT</name>
<organism evidence="1 2">
    <name type="scientific">Setaria italica</name>
    <name type="common">Foxtail millet</name>
    <name type="synonym">Panicum italicum</name>
    <dbReference type="NCBI Taxonomy" id="4555"/>
    <lineage>
        <taxon>Eukaryota</taxon>
        <taxon>Viridiplantae</taxon>
        <taxon>Streptophyta</taxon>
        <taxon>Embryophyta</taxon>
        <taxon>Tracheophyta</taxon>
        <taxon>Spermatophyta</taxon>
        <taxon>Magnoliopsida</taxon>
        <taxon>Liliopsida</taxon>
        <taxon>Poales</taxon>
        <taxon>Poaceae</taxon>
        <taxon>PACMAD clade</taxon>
        <taxon>Panicoideae</taxon>
        <taxon>Panicodae</taxon>
        <taxon>Paniceae</taxon>
        <taxon>Cenchrinae</taxon>
        <taxon>Setaria</taxon>
    </lineage>
</organism>
<dbReference type="HOGENOM" id="CLU_2890054_0_0_1"/>
<keyword evidence="2" id="KW-1185">Reference proteome</keyword>